<dbReference type="Pfam" id="PF00069">
    <property type="entry name" value="Pkinase"/>
    <property type="match status" value="1"/>
</dbReference>
<dbReference type="SUPFAM" id="SSF50998">
    <property type="entry name" value="Quinoprotein alcohol dehydrogenase-like"/>
    <property type="match status" value="1"/>
</dbReference>
<dbReference type="PROSITE" id="PS00108">
    <property type="entry name" value="PROTEIN_KINASE_ST"/>
    <property type="match status" value="1"/>
</dbReference>
<dbReference type="EMBL" id="BNDW01000040">
    <property type="protein sequence ID" value="GHI23675.1"/>
    <property type="molecule type" value="Genomic_DNA"/>
</dbReference>
<dbReference type="PANTHER" id="PTHR43289:SF34">
    <property type="entry name" value="SERINE_THREONINE-PROTEIN KINASE YBDM-RELATED"/>
    <property type="match status" value="1"/>
</dbReference>
<dbReference type="PANTHER" id="PTHR43289">
    <property type="entry name" value="MITOGEN-ACTIVATED PROTEIN KINASE KINASE KINASE 20-RELATED"/>
    <property type="match status" value="1"/>
</dbReference>
<dbReference type="Gene3D" id="1.10.510.10">
    <property type="entry name" value="Transferase(Phosphotransferase) domain 1"/>
    <property type="match status" value="1"/>
</dbReference>
<protein>
    <submittedName>
        <fullName evidence="8">Serine/threonine protein kinase</fullName>
    </submittedName>
</protein>
<evidence type="ECO:0000313" key="9">
    <source>
        <dbReference type="Proteomes" id="UP001052739"/>
    </source>
</evidence>
<dbReference type="RefSeq" id="WP_190224280.1">
    <property type="nucleotide sequence ID" value="NZ_BNBS01000053.1"/>
</dbReference>
<dbReference type="InterPro" id="IPR000719">
    <property type="entry name" value="Prot_kinase_dom"/>
</dbReference>
<dbReference type="Gene3D" id="3.30.200.20">
    <property type="entry name" value="Phosphorylase Kinase, domain 1"/>
    <property type="match status" value="1"/>
</dbReference>
<keyword evidence="1" id="KW-0808">Transferase</keyword>
<dbReference type="Pfam" id="PF13360">
    <property type="entry name" value="PQQ_2"/>
    <property type="match status" value="2"/>
</dbReference>
<dbReference type="SUPFAM" id="SSF56112">
    <property type="entry name" value="Protein kinase-like (PK-like)"/>
    <property type="match status" value="1"/>
</dbReference>
<name>A0ABQ3PF89_9ACTN</name>
<dbReference type="InterPro" id="IPR015943">
    <property type="entry name" value="WD40/YVTN_repeat-like_dom_sf"/>
</dbReference>
<dbReference type="InterPro" id="IPR011047">
    <property type="entry name" value="Quinoprotein_ADH-like_sf"/>
</dbReference>
<evidence type="ECO:0000313" key="8">
    <source>
        <dbReference type="EMBL" id="GHI23675.1"/>
    </source>
</evidence>
<evidence type="ECO:0000256" key="2">
    <source>
        <dbReference type="ARBA" id="ARBA00022741"/>
    </source>
</evidence>
<feature type="compositionally biased region" description="Gly residues" evidence="6">
    <location>
        <begin position="304"/>
        <end position="324"/>
    </location>
</feature>
<feature type="region of interest" description="Disordered" evidence="6">
    <location>
        <begin position="284"/>
        <end position="344"/>
    </location>
</feature>
<feature type="domain" description="Protein kinase" evidence="7">
    <location>
        <begin position="22"/>
        <end position="282"/>
    </location>
</feature>
<evidence type="ECO:0000256" key="6">
    <source>
        <dbReference type="SAM" id="MobiDB-lite"/>
    </source>
</evidence>
<evidence type="ECO:0000256" key="4">
    <source>
        <dbReference type="ARBA" id="ARBA00022840"/>
    </source>
</evidence>
<comment type="caution">
    <text evidence="8">The sequence shown here is derived from an EMBL/GenBank/DDBJ whole genome shotgun (WGS) entry which is preliminary data.</text>
</comment>
<dbReference type="CDD" id="cd14014">
    <property type="entry name" value="STKc_PknB_like"/>
    <property type="match status" value="1"/>
</dbReference>
<keyword evidence="9" id="KW-1185">Reference proteome</keyword>
<keyword evidence="4 5" id="KW-0067">ATP-binding</keyword>
<dbReference type="InterPro" id="IPR018391">
    <property type="entry name" value="PQQ_b-propeller_rpt"/>
</dbReference>
<dbReference type="SMART" id="SM00220">
    <property type="entry name" value="S_TKc"/>
    <property type="match status" value="1"/>
</dbReference>
<evidence type="ECO:0000259" key="7">
    <source>
        <dbReference type="PROSITE" id="PS50011"/>
    </source>
</evidence>
<sequence>MPPLSSTNADRDAGGPEYAGEYRLQAVLGAGGMGVVHLASSPSGLRLAVKVVHARYAEDPDFRARFRQEVAAARRVSGAFTAPVVDADPAAERPWMATLYVPGPTLADQVRQRGPLSPAELRRLTAGLAEALRDIHRAGVVHRDLKPSNVLLTDSGPKVIDFGISRPVDSDLHTETGKLIGSPPFMAPEQFQRPREVGPAADVFALGSVLVHAATGHGPFDSDSPYIVAYQVVHDEPDLTGVPAELAPLVARCLSKEPADRPTPAEIMTALLPPSYEAEAFIPSQRRRPSLPVDPFASPEGRTDGFGQGSGHGFGPGFASGSGSGDTATRGVAPPPPARRRRSLLAPRLTVSAAVVLVLAGAGTYAALRPPARPAAEAPAHPAEVATSFDGWHVRLQEDGDPAAPACLHEAGALYCSARGVALARLDPMTGEVLWKRTAPVGQEPPDAPVRLAGGAEPLVGAAPRPGPLRAYAAGDGTPGWTARADVPETYRPAGAVVVFSDGRGALRGIDARTGAERWARRPAGFDAPVLGAYDAPTGLVAVSETAADGRSSRIGAVLPATGEVVWSRVVTGDAAPVGRTGDGTLVLASRYQGDLVDALVLLAPGDPDDPGSGPDTGSERRVELQERMQVGGVAVRGSVAYLLSLDGRLLAVDTAAEKGARLWDLQTGASNVSAPVLGPDDRLYLSAADGRLFAVDTARGAVVGQTRPRLPDGRLGYATRVPAPMVAANRVFGTAPDGSVLAVDARVAESW</sequence>
<accession>A0ABQ3PF89</accession>
<evidence type="ECO:0000256" key="5">
    <source>
        <dbReference type="PROSITE-ProRule" id="PRU10141"/>
    </source>
</evidence>
<feature type="binding site" evidence="5">
    <location>
        <position position="50"/>
    </location>
    <ligand>
        <name>ATP</name>
        <dbReference type="ChEBI" id="CHEBI:30616"/>
    </ligand>
</feature>
<dbReference type="GO" id="GO:0004674">
    <property type="term" value="F:protein serine/threonine kinase activity"/>
    <property type="evidence" value="ECO:0007669"/>
    <property type="project" value="UniProtKB-KW"/>
</dbReference>
<keyword evidence="2 5" id="KW-0547">Nucleotide-binding</keyword>
<keyword evidence="8" id="KW-0723">Serine/threonine-protein kinase</keyword>
<keyword evidence="3 8" id="KW-0418">Kinase</keyword>
<dbReference type="PROSITE" id="PS00107">
    <property type="entry name" value="PROTEIN_KINASE_ATP"/>
    <property type="match status" value="1"/>
</dbReference>
<evidence type="ECO:0000256" key="1">
    <source>
        <dbReference type="ARBA" id="ARBA00022679"/>
    </source>
</evidence>
<dbReference type="InterPro" id="IPR002372">
    <property type="entry name" value="PQQ_rpt_dom"/>
</dbReference>
<dbReference type="InterPro" id="IPR008271">
    <property type="entry name" value="Ser/Thr_kinase_AS"/>
</dbReference>
<gene>
    <name evidence="8" type="ORF">Shyd_50460</name>
</gene>
<dbReference type="Proteomes" id="UP001052739">
    <property type="component" value="Unassembled WGS sequence"/>
</dbReference>
<dbReference type="SMART" id="SM00564">
    <property type="entry name" value="PQQ"/>
    <property type="match status" value="4"/>
</dbReference>
<dbReference type="InterPro" id="IPR017441">
    <property type="entry name" value="Protein_kinase_ATP_BS"/>
</dbReference>
<reference evidence="8" key="1">
    <citation type="submission" date="2024-05" db="EMBL/GenBank/DDBJ databases">
        <title>Whole genome shotgun sequence of Streptomyces hydrogenans NBRC 13475.</title>
        <authorList>
            <person name="Komaki H."/>
            <person name="Tamura T."/>
        </authorList>
    </citation>
    <scope>NUCLEOTIDE SEQUENCE</scope>
    <source>
        <strain evidence="8">NBRC 13475</strain>
    </source>
</reference>
<dbReference type="InterPro" id="IPR011009">
    <property type="entry name" value="Kinase-like_dom_sf"/>
</dbReference>
<proteinExistence type="predicted"/>
<dbReference type="PROSITE" id="PS50011">
    <property type="entry name" value="PROTEIN_KINASE_DOM"/>
    <property type="match status" value="1"/>
</dbReference>
<organism evidence="8 9">
    <name type="scientific">Streptomyces hydrogenans</name>
    <dbReference type="NCBI Taxonomy" id="1873719"/>
    <lineage>
        <taxon>Bacteria</taxon>
        <taxon>Bacillati</taxon>
        <taxon>Actinomycetota</taxon>
        <taxon>Actinomycetes</taxon>
        <taxon>Kitasatosporales</taxon>
        <taxon>Streptomycetaceae</taxon>
        <taxon>Streptomyces</taxon>
    </lineage>
</organism>
<dbReference type="Gene3D" id="2.130.10.10">
    <property type="entry name" value="YVTN repeat-like/Quinoprotein amine dehydrogenase"/>
    <property type="match status" value="2"/>
</dbReference>
<evidence type="ECO:0000256" key="3">
    <source>
        <dbReference type="ARBA" id="ARBA00022777"/>
    </source>
</evidence>